<evidence type="ECO:0000256" key="7">
    <source>
        <dbReference type="ARBA" id="ARBA00049117"/>
    </source>
</evidence>
<dbReference type="InterPro" id="IPR017975">
    <property type="entry name" value="Tubulin_CS"/>
</dbReference>
<feature type="region of interest" description="Disordered" evidence="9">
    <location>
        <begin position="1247"/>
        <end position="1302"/>
    </location>
</feature>
<dbReference type="GO" id="GO:0016787">
    <property type="term" value="F:hydrolase activity"/>
    <property type="evidence" value="ECO:0007669"/>
    <property type="project" value="UniProtKB-KW"/>
</dbReference>
<protein>
    <recommendedName>
        <fullName evidence="14">Tubulin alpha chain</fullName>
    </recommendedName>
</protein>
<evidence type="ECO:0000313" key="12">
    <source>
        <dbReference type="EMBL" id="CAE8592632.1"/>
    </source>
</evidence>
<dbReference type="PROSITE" id="PS50157">
    <property type="entry name" value="ZINC_FINGER_C2H2_2"/>
    <property type="match status" value="1"/>
</dbReference>
<accession>A0A813E1S1</accession>
<dbReference type="InterPro" id="IPR000217">
    <property type="entry name" value="Tubulin"/>
</dbReference>
<evidence type="ECO:0000256" key="5">
    <source>
        <dbReference type="ARBA" id="ARBA00022801"/>
    </source>
</evidence>
<reference evidence="12" key="1">
    <citation type="submission" date="2021-02" db="EMBL/GenBank/DDBJ databases">
        <authorList>
            <person name="Dougan E. K."/>
            <person name="Rhodes N."/>
            <person name="Thang M."/>
            <person name="Chan C."/>
        </authorList>
    </citation>
    <scope>NUCLEOTIDE SEQUENCE</scope>
</reference>
<dbReference type="PROSITE" id="PS50053">
    <property type="entry name" value="UBIQUITIN_2"/>
    <property type="match status" value="1"/>
</dbReference>
<keyword evidence="13" id="KW-1185">Reference proteome</keyword>
<dbReference type="InterPro" id="IPR013087">
    <property type="entry name" value="Znf_C2H2_type"/>
</dbReference>
<feature type="region of interest" description="Disordered" evidence="9">
    <location>
        <begin position="308"/>
        <end position="422"/>
    </location>
</feature>
<dbReference type="GO" id="GO:0005200">
    <property type="term" value="F:structural constituent of cytoskeleton"/>
    <property type="evidence" value="ECO:0007669"/>
    <property type="project" value="InterPro"/>
</dbReference>
<dbReference type="SMART" id="SM00213">
    <property type="entry name" value="UBQ"/>
    <property type="match status" value="1"/>
</dbReference>
<evidence type="ECO:0000259" key="10">
    <source>
        <dbReference type="PROSITE" id="PS50053"/>
    </source>
</evidence>
<comment type="similarity">
    <text evidence="1">Belongs to the tubulin family.</text>
</comment>
<dbReference type="InterPro" id="IPR002452">
    <property type="entry name" value="Alpha_tubulin"/>
</dbReference>
<feature type="compositionally biased region" description="Polar residues" evidence="9">
    <location>
        <begin position="1496"/>
        <end position="1506"/>
    </location>
</feature>
<dbReference type="SUPFAM" id="SSF54236">
    <property type="entry name" value="Ubiquitin-like"/>
    <property type="match status" value="1"/>
</dbReference>
<feature type="region of interest" description="Disordered" evidence="9">
    <location>
        <begin position="708"/>
        <end position="795"/>
    </location>
</feature>
<dbReference type="GO" id="GO:0008270">
    <property type="term" value="F:zinc ion binding"/>
    <property type="evidence" value="ECO:0007669"/>
    <property type="project" value="UniProtKB-KW"/>
</dbReference>
<feature type="compositionally biased region" description="Basic and acidic residues" evidence="9">
    <location>
        <begin position="400"/>
        <end position="414"/>
    </location>
</feature>
<feature type="region of interest" description="Disordered" evidence="9">
    <location>
        <begin position="460"/>
        <end position="505"/>
    </location>
</feature>
<dbReference type="GO" id="GO:0005525">
    <property type="term" value="F:GTP binding"/>
    <property type="evidence" value="ECO:0007669"/>
    <property type="project" value="UniProtKB-KW"/>
</dbReference>
<dbReference type="InterPro" id="IPR000626">
    <property type="entry name" value="Ubiquitin-like_dom"/>
</dbReference>
<dbReference type="Pfam" id="PF00240">
    <property type="entry name" value="ubiquitin"/>
    <property type="match status" value="1"/>
</dbReference>
<dbReference type="PROSITE" id="PS00028">
    <property type="entry name" value="ZINC_FINGER_C2H2_1"/>
    <property type="match status" value="1"/>
</dbReference>
<dbReference type="Gene3D" id="3.40.395.10">
    <property type="entry name" value="Adenoviral Proteinase, Chain A"/>
    <property type="match status" value="1"/>
</dbReference>
<gene>
    <name evidence="12" type="ORF">PGLA1383_LOCUS11275</name>
</gene>
<evidence type="ECO:0000256" key="6">
    <source>
        <dbReference type="ARBA" id="ARBA00023134"/>
    </source>
</evidence>
<feature type="region of interest" description="Disordered" evidence="9">
    <location>
        <begin position="1482"/>
        <end position="1552"/>
    </location>
</feature>
<feature type="compositionally biased region" description="Polar residues" evidence="9">
    <location>
        <begin position="913"/>
        <end position="934"/>
    </location>
</feature>
<feature type="compositionally biased region" description="Basic residues" evidence="9">
    <location>
        <begin position="899"/>
        <end position="908"/>
    </location>
</feature>
<evidence type="ECO:0000256" key="4">
    <source>
        <dbReference type="ARBA" id="ARBA00022741"/>
    </source>
</evidence>
<dbReference type="GO" id="GO:0007017">
    <property type="term" value="P:microtubule-based process"/>
    <property type="evidence" value="ECO:0007669"/>
    <property type="project" value="InterPro"/>
</dbReference>
<keyword evidence="6" id="KW-0342">GTP-binding</keyword>
<keyword evidence="3" id="KW-0493">Microtubule</keyword>
<name>A0A813E1S1_POLGL</name>
<keyword evidence="8" id="KW-0862">Zinc</keyword>
<comment type="caution">
    <text evidence="12">The sequence shown here is derived from an EMBL/GenBank/DDBJ whole genome shotgun (WGS) entry which is preliminary data.</text>
</comment>
<feature type="domain" description="C2H2-type" evidence="11">
    <location>
        <begin position="563"/>
        <end position="591"/>
    </location>
</feature>
<dbReference type="Proteomes" id="UP000654075">
    <property type="component" value="Unassembled WGS sequence"/>
</dbReference>
<dbReference type="InterPro" id="IPR036525">
    <property type="entry name" value="Tubulin/FtsZ_GTPase_sf"/>
</dbReference>
<feature type="compositionally biased region" description="Basic residues" evidence="9">
    <location>
        <begin position="725"/>
        <end position="737"/>
    </location>
</feature>
<evidence type="ECO:0000259" key="11">
    <source>
        <dbReference type="PROSITE" id="PS50157"/>
    </source>
</evidence>
<keyword evidence="2" id="KW-0963">Cytoplasm</keyword>
<comment type="catalytic activity">
    <reaction evidence="7">
        <text>GTP + H2O = GDP + phosphate + H(+)</text>
        <dbReference type="Rhea" id="RHEA:19669"/>
        <dbReference type="ChEBI" id="CHEBI:15377"/>
        <dbReference type="ChEBI" id="CHEBI:15378"/>
        <dbReference type="ChEBI" id="CHEBI:37565"/>
        <dbReference type="ChEBI" id="CHEBI:43474"/>
        <dbReference type="ChEBI" id="CHEBI:58189"/>
    </reaction>
    <physiologicalReaction direction="left-to-right" evidence="7">
        <dbReference type="Rhea" id="RHEA:19670"/>
    </physiologicalReaction>
</comment>
<keyword evidence="4" id="KW-0547">Nucleotide-binding</keyword>
<feature type="compositionally biased region" description="Polar residues" evidence="9">
    <location>
        <begin position="358"/>
        <end position="379"/>
    </location>
</feature>
<dbReference type="GO" id="GO:0005874">
    <property type="term" value="C:microtubule"/>
    <property type="evidence" value="ECO:0007669"/>
    <property type="project" value="UniProtKB-KW"/>
</dbReference>
<sequence>MREALCIHLGQGGVQIGNACWELFCLEHGIQPDGQMPSDKTLWPENVRKSGTNILPAWSWPEALSKYPGGGDDAFNTFFSETGAGKHVPRCVMVDLEPTVVDEVRTGTYRQLFHPEQLISGKEDAANNFARGHYTVGKEIVDLVLDRIRKLSDNCTGLQGFMIFNTCGGGTGSGLAGEMCDILLRGVLGCLGFCTYGLRSSPDQSCILIRGVVAIAKCHSINQLTLLYPNTLALFLIRELRNPSKTPTLPSAQPLFCLRVLLSSALADWSVTGYPVKEAQPGYPGWRAPLKILQPSTRSHWNAVGTHPTIGNTVEPAQRRDPGHGSCKPTNPKGCSLPASTTDRKTPNTRAVGAAATTDPQSSSTQRAPANGKDSTCSNIEHDASPPPPINGTTSICSKAEQDAKFPGDRERVTKKPSHTPDTGVSLFYWIEAPPEGPSMFHEIEALGGPSPCLTPCEMTAPQGPPPHNHPTPCYTKSVSPSVPTGSPSTEGNYQKNTPPLPITVPRINTTHLFKECGRLTIGYGEITEPRTSTTHPFKECDRLTPGLGKITTNVGIKVDGKFPCPDCRQKFDDEKAKQMHWKFTHDPNRHQENNGKTNTSDAEAMTMMRRLFCEEMEQCKGHDANEVAARILRRLPEALAKKTPTPLSQCVTRLSDGSVRAPNAAPPLRTGDGAKDRRAKGYQARPPPKKHDIRLGNQYAMLIEEEEAEASEDDAHSAPPLHATNKRNSRWARKARVTTPLKPRDATAKEPADEPPPTSNIDFDEEAKHSHEEVYEEHEEHSSPTEETMPTGKKAKTNFQIRKQEYQRRISITTPAGEIFTLDIEPDDTIDKIKDKIQEEQRTPPYQQILKFEGRQLEDSRTPTDYNIKKEDVLHLTCKRQKSAYYIHLPLPPCHSGRGAKRAKGRHWTGERTWNASSAPKSKTNISNPAHNDQTCEKERRRPPYVPEQDLPNKDNFVRMYARECQYYADHFQKHVRPNTPTYKGGIHVKAYCEAQVYQGMHAAATTTNNSAAIPWRLLSPEYRTPLTQVLYEHGNVTWYFPICLQNHWTMVKLDIKNQELLHANRSGSNTPLRTQWLLDFARSIHFPESKIQHYNDCAQKEDADCGPAVIATTLAMMHSQPLTKTRQKSFTKCRITAQECNTPLAKTQFDFKLMKEALLEVGKSKTPVTPRQYRRMRRKPRLVTAERAARVGLRTKDLGFAYIAYDGRAYLVSKMAVSHLATLHWNLENRSASFLPIHEIGDTADGHMKNQNIAPQKMTNPQRKEERNPRAQEGCSAPSAGDKSNTPKNPNPPPELPKTVNMGDWTHLFYNTTTGKLAWLLKPPMAEGPPTFFEVLPPNTIVQGWTQQHNDIATQLQSSENKRRQRCITDIQSDPWLDDEARQEAVLQFLRDNSQQVPPKNSLDDAKAILQDLQAQLHERKYQIELLKANQNQRKTTDDRETASVTASSDIGTASHPLYLLEPETLTFVELKEWPQQWLNMDPNNAIPPPPLQATDQASSSTDLPTDADEHPPVTTRVNECTHEESTPLRTNNKAKTTSGIPSSWGRVGPRPTHSYSNSHLYFDEVRPEYTAAEMDEWRSNWETREHSYPEIPPPTQRWNTTTYRQNPTASEGQGICPSRKGQIESVPTCDEQRQCDTRYRRDNLPANINRQQDHYQTDAWTEWPDDHAWTEWPTRGESAYWEDWTQDQEDKPCLYCGGQPGRNIATITQDKRRTVLHDKYANWIETQKPHGKWKDLKLHTRAYAMLGNGPQILPLPQISMQLAKTNTYGVCLLEERLSDIYQRDDMPLALAIILPYSKSAELRPHATALTLCFVPDDPNSMLPVRYRAVVIQKGTRPVFFATEQGEVRFTVYQSGVSEVNHSQMPTFARSKKVRIGIIKAFGM</sequence>
<proteinExistence type="inferred from homology"/>
<evidence type="ECO:0000256" key="1">
    <source>
        <dbReference type="ARBA" id="ARBA00009636"/>
    </source>
</evidence>
<dbReference type="PRINTS" id="PR01161">
    <property type="entry name" value="TUBULIN"/>
</dbReference>
<feature type="compositionally biased region" description="Polar residues" evidence="9">
    <location>
        <begin position="1530"/>
        <end position="1544"/>
    </location>
</feature>
<dbReference type="SUPFAM" id="SSF52490">
    <property type="entry name" value="Tubulin nucleotide-binding domain-like"/>
    <property type="match status" value="1"/>
</dbReference>
<feature type="compositionally biased region" description="Polar residues" evidence="9">
    <location>
        <begin position="1251"/>
        <end position="1263"/>
    </location>
</feature>
<evidence type="ECO:0008006" key="14">
    <source>
        <dbReference type="Google" id="ProtNLM"/>
    </source>
</evidence>
<dbReference type="SMART" id="SM00864">
    <property type="entry name" value="Tubulin"/>
    <property type="match status" value="1"/>
</dbReference>
<keyword evidence="8" id="KW-0479">Metal-binding</keyword>
<evidence type="ECO:0000256" key="2">
    <source>
        <dbReference type="ARBA" id="ARBA00022490"/>
    </source>
</evidence>
<dbReference type="InterPro" id="IPR003008">
    <property type="entry name" value="Tubulin_FtsZ_GTPase"/>
</dbReference>
<dbReference type="PANTHER" id="PTHR11588">
    <property type="entry name" value="TUBULIN"/>
    <property type="match status" value="1"/>
</dbReference>
<feature type="compositionally biased region" description="Low complexity" evidence="9">
    <location>
        <begin position="478"/>
        <end position="490"/>
    </location>
</feature>
<dbReference type="InterPro" id="IPR029071">
    <property type="entry name" value="Ubiquitin-like_domsf"/>
</dbReference>
<feature type="compositionally biased region" description="Basic and acidic residues" evidence="9">
    <location>
        <begin position="743"/>
        <end position="753"/>
    </location>
</feature>
<keyword evidence="8" id="KW-0863">Zinc-finger</keyword>
<feature type="domain" description="Ubiquitin-like" evidence="10">
    <location>
        <begin position="809"/>
        <end position="884"/>
    </location>
</feature>
<feature type="region of interest" description="Disordered" evidence="9">
    <location>
        <begin position="655"/>
        <end position="695"/>
    </location>
</feature>
<dbReference type="Gene3D" id="3.10.20.90">
    <property type="entry name" value="Phosphatidylinositol 3-kinase Catalytic Subunit, Chain A, domain 1"/>
    <property type="match status" value="1"/>
</dbReference>
<evidence type="ECO:0000256" key="9">
    <source>
        <dbReference type="SAM" id="MobiDB-lite"/>
    </source>
</evidence>
<dbReference type="PRINTS" id="PR01162">
    <property type="entry name" value="ALPHATUBULIN"/>
</dbReference>
<dbReference type="Pfam" id="PF00091">
    <property type="entry name" value="Tubulin"/>
    <property type="match status" value="1"/>
</dbReference>
<evidence type="ECO:0000256" key="8">
    <source>
        <dbReference type="PROSITE-ProRule" id="PRU00042"/>
    </source>
</evidence>
<dbReference type="EMBL" id="CAJNNV010005783">
    <property type="protein sequence ID" value="CAE8592632.1"/>
    <property type="molecule type" value="Genomic_DNA"/>
</dbReference>
<feature type="compositionally biased region" description="Basic and acidic residues" evidence="9">
    <location>
        <begin position="767"/>
        <end position="785"/>
    </location>
</feature>
<organism evidence="12 13">
    <name type="scientific">Polarella glacialis</name>
    <name type="common">Dinoflagellate</name>
    <dbReference type="NCBI Taxonomy" id="89957"/>
    <lineage>
        <taxon>Eukaryota</taxon>
        <taxon>Sar</taxon>
        <taxon>Alveolata</taxon>
        <taxon>Dinophyceae</taxon>
        <taxon>Suessiales</taxon>
        <taxon>Suessiaceae</taxon>
        <taxon>Polarella</taxon>
    </lineage>
</organism>
<keyword evidence="5" id="KW-0378">Hydrolase</keyword>
<dbReference type="PROSITE" id="PS00227">
    <property type="entry name" value="TUBULIN"/>
    <property type="match status" value="1"/>
</dbReference>
<evidence type="ECO:0000313" key="13">
    <source>
        <dbReference type="Proteomes" id="UP000654075"/>
    </source>
</evidence>
<feature type="region of interest" description="Disordered" evidence="9">
    <location>
        <begin position="898"/>
        <end position="951"/>
    </location>
</feature>
<evidence type="ECO:0000256" key="3">
    <source>
        <dbReference type="ARBA" id="ARBA00022701"/>
    </source>
</evidence>
<dbReference type="Gene3D" id="3.40.50.1440">
    <property type="entry name" value="Tubulin/FtsZ, GTPase domain"/>
    <property type="match status" value="1"/>
</dbReference>